<dbReference type="InterPro" id="IPR009781">
    <property type="entry name" value="DUF1345"/>
</dbReference>
<gene>
    <name evidence="2" type="ORF">HDA39_004645</name>
</gene>
<comment type="caution">
    <text evidence="2">The sequence shown here is derived from an EMBL/GenBank/DDBJ whole genome shotgun (WGS) entry which is preliminary data.</text>
</comment>
<sequence>MRWWNRESSRQLLSTPLAFLCVLVPGDTLVRVLAAWDFYACGYLLLTWYAYRGADAARLRAIALASRRRRLTDRLFASPPEQLSQAAAAFALIATVYAMPQARDLGVPSGLVLGICVVAVLSSWLSLQSGFAVAYVSLYAEDGGLDFPGDEEPALVDFAYFAVAVGTTFGTTDITVTKPRMRRQVLAHGVLAFLFNTLVLAVAITIITSYIAA</sequence>
<keyword evidence="1" id="KW-0472">Membrane</keyword>
<proteinExistence type="predicted"/>
<evidence type="ECO:0000313" key="3">
    <source>
        <dbReference type="Proteomes" id="UP000549971"/>
    </source>
</evidence>
<feature type="transmembrane region" description="Helical" evidence="1">
    <location>
        <begin position="111"/>
        <end position="138"/>
    </location>
</feature>
<protein>
    <submittedName>
        <fullName evidence="2">Putative membrane protein</fullName>
    </submittedName>
</protein>
<dbReference type="EMBL" id="JACHMY010000001">
    <property type="protein sequence ID" value="MBB5837911.1"/>
    <property type="molecule type" value="Genomic_DNA"/>
</dbReference>
<dbReference type="RefSeq" id="WP_184798299.1">
    <property type="nucleotide sequence ID" value="NZ_JACHMY010000001.1"/>
</dbReference>
<evidence type="ECO:0000256" key="1">
    <source>
        <dbReference type="SAM" id="Phobius"/>
    </source>
</evidence>
<keyword evidence="3" id="KW-1185">Reference proteome</keyword>
<feature type="transmembrane region" description="Helical" evidence="1">
    <location>
        <begin position="158"/>
        <end position="177"/>
    </location>
</feature>
<name>A0A7W9J963_9ACTN</name>
<evidence type="ECO:0000313" key="2">
    <source>
        <dbReference type="EMBL" id="MBB5837911.1"/>
    </source>
</evidence>
<organism evidence="2 3">
    <name type="scientific">Kribbella italica</name>
    <dbReference type="NCBI Taxonomy" id="1540520"/>
    <lineage>
        <taxon>Bacteria</taxon>
        <taxon>Bacillati</taxon>
        <taxon>Actinomycetota</taxon>
        <taxon>Actinomycetes</taxon>
        <taxon>Propionibacteriales</taxon>
        <taxon>Kribbellaceae</taxon>
        <taxon>Kribbella</taxon>
    </lineage>
</organism>
<reference evidence="2 3" key="1">
    <citation type="submission" date="2020-08" db="EMBL/GenBank/DDBJ databases">
        <title>Sequencing the genomes of 1000 actinobacteria strains.</title>
        <authorList>
            <person name="Klenk H.-P."/>
        </authorList>
    </citation>
    <scope>NUCLEOTIDE SEQUENCE [LARGE SCALE GENOMIC DNA]</scope>
    <source>
        <strain evidence="2 3">DSM 28967</strain>
    </source>
</reference>
<accession>A0A7W9J963</accession>
<dbReference type="Pfam" id="PF07077">
    <property type="entry name" value="DUF1345"/>
    <property type="match status" value="1"/>
</dbReference>
<dbReference type="Proteomes" id="UP000549971">
    <property type="component" value="Unassembled WGS sequence"/>
</dbReference>
<feature type="transmembrane region" description="Helical" evidence="1">
    <location>
        <begin position="189"/>
        <end position="212"/>
    </location>
</feature>
<dbReference type="AlphaFoldDB" id="A0A7W9J963"/>
<keyword evidence="1" id="KW-1133">Transmembrane helix</keyword>
<keyword evidence="1" id="KW-0812">Transmembrane</keyword>